<proteinExistence type="predicted"/>
<accession>A0A0W8FA57</accession>
<reference evidence="3" key="1">
    <citation type="journal article" date="2015" name="Proc. Natl. Acad. Sci. U.S.A.">
        <title>Networks of energetic and metabolic interactions define dynamics in microbial communities.</title>
        <authorList>
            <person name="Embree M."/>
            <person name="Liu J.K."/>
            <person name="Al-Bassam M.M."/>
            <person name="Zengler K."/>
        </authorList>
    </citation>
    <scope>NUCLEOTIDE SEQUENCE</scope>
</reference>
<comment type="caution">
    <text evidence="3">The sequence shown here is derived from an EMBL/GenBank/DDBJ whole genome shotgun (WGS) entry which is preliminary data.</text>
</comment>
<dbReference type="PANTHER" id="PTHR30535">
    <property type="entry name" value="VITAMIN B12-BINDING PROTEIN"/>
    <property type="match status" value="1"/>
</dbReference>
<dbReference type="InterPro" id="IPR050902">
    <property type="entry name" value="ABC_Transporter_SBP"/>
</dbReference>
<dbReference type="EMBL" id="LNQE01001423">
    <property type="protein sequence ID" value="KUG17752.1"/>
    <property type="molecule type" value="Genomic_DNA"/>
</dbReference>
<evidence type="ECO:0000313" key="3">
    <source>
        <dbReference type="EMBL" id="KUG17752.1"/>
    </source>
</evidence>
<dbReference type="GO" id="GO:0000272">
    <property type="term" value="P:polysaccharide catabolic process"/>
    <property type="evidence" value="ECO:0007669"/>
    <property type="project" value="InterPro"/>
</dbReference>
<dbReference type="SUPFAM" id="SSF53807">
    <property type="entry name" value="Helical backbone' metal receptor"/>
    <property type="match status" value="1"/>
</dbReference>
<dbReference type="Pfam" id="PF01497">
    <property type="entry name" value="Peripla_BP_2"/>
    <property type="match status" value="1"/>
</dbReference>
<sequence length="401" mass="44841">MAVNAADYTLGIYGNANLDDTINEQDVAYVQDVIKGTEAPTNLTDANYDGKIDENDIAQIRQIINGTEKEITILDWANRAVTTKEPVNSIVVCGSDPAVALRILGVMDRVIGVSEFSQSTKTFSHVFLPEFKDLPTVANGEVDYEAVLSLKPDVFISDVYVIPEGDEKKLSGIPVLKFDLYRARTIFNQMKTLGYVLGAEERAQEYIDFVEPILKEIREKTESLPSDKKTRVYLEAQRDYITHTKMGAAGYQIELAGGQNIAADMIGGATGWLEVDPEWILTENPDIIVKMAGWNRDNTTAGYETDDFTSMKALRDYILNRPELAKVKAIEDGNVEILSYDITYTPDYVISVAYLAKLFYPELFKDLDPVAIHQEYLNTFHKGLGWDVKKNGTFVYPPIAN</sequence>
<dbReference type="InterPro" id="IPR002491">
    <property type="entry name" value="ABC_transptr_periplasmic_BD"/>
</dbReference>
<dbReference type="PANTHER" id="PTHR30535:SF34">
    <property type="entry name" value="MOLYBDATE-BINDING PROTEIN MOLA"/>
    <property type="match status" value="1"/>
</dbReference>
<dbReference type="CDD" id="cd14256">
    <property type="entry name" value="Dockerin_I"/>
    <property type="match status" value="1"/>
</dbReference>
<organism evidence="3">
    <name type="scientific">hydrocarbon metagenome</name>
    <dbReference type="NCBI Taxonomy" id="938273"/>
    <lineage>
        <taxon>unclassified sequences</taxon>
        <taxon>metagenomes</taxon>
        <taxon>ecological metagenomes</taxon>
    </lineage>
</organism>
<dbReference type="InterPro" id="IPR036439">
    <property type="entry name" value="Dockerin_dom_sf"/>
</dbReference>
<evidence type="ECO:0008006" key="4">
    <source>
        <dbReference type="Google" id="ProtNLM"/>
    </source>
</evidence>
<protein>
    <recommendedName>
        <fullName evidence="4">Periplasmic binding protein</fullName>
    </recommendedName>
</protein>
<dbReference type="Gene3D" id="3.40.50.1980">
    <property type="entry name" value="Nitrogenase molybdenum iron protein domain"/>
    <property type="match status" value="2"/>
</dbReference>
<name>A0A0W8FA57_9ZZZZ</name>
<evidence type="ECO:0000259" key="1">
    <source>
        <dbReference type="PROSITE" id="PS50983"/>
    </source>
</evidence>
<dbReference type="Gene3D" id="1.10.1330.10">
    <property type="entry name" value="Dockerin domain"/>
    <property type="match status" value="1"/>
</dbReference>
<dbReference type="SUPFAM" id="SSF63446">
    <property type="entry name" value="Type I dockerin domain"/>
    <property type="match status" value="1"/>
</dbReference>
<dbReference type="PROSITE" id="PS51766">
    <property type="entry name" value="DOCKERIN"/>
    <property type="match status" value="1"/>
</dbReference>
<dbReference type="AlphaFoldDB" id="A0A0W8FA57"/>
<feature type="domain" description="Dockerin" evidence="2">
    <location>
        <begin position="9"/>
        <end position="73"/>
    </location>
</feature>
<evidence type="ECO:0000259" key="2">
    <source>
        <dbReference type="PROSITE" id="PS51766"/>
    </source>
</evidence>
<dbReference type="PROSITE" id="PS50983">
    <property type="entry name" value="FE_B12_PBP"/>
    <property type="match status" value="1"/>
</dbReference>
<dbReference type="InterPro" id="IPR016134">
    <property type="entry name" value="Dockerin_dom"/>
</dbReference>
<gene>
    <name evidence="3" type="ORF">ASZ90_012558</name>
</gene>
<feature type="domain" description="Fe/B12 periplasmic-binding" evidence="1">
    <location>
        <begin position="89"/>
        <end position="367"/>
    </location>
</feature>